<name>A0A9W6LRH5_9HYPH</name>
<sequence>MTIEAPTRHFEERVDGALRFSPNYSVYLLPPDVVCLYSENRKFFLRGALYCALAERIGAGESRGAILDALSGDFPAARIEEAFARLIDRGFVLPAPVAEDSAAAYWASLGLRPQAAAENLRNTTVRIEALGVNGRAEFAEALRDMGVRVADDAGDLTAVLVGDYLDEALDAINQKRLAEKRDWLLVQPTGVFPLVGPIFSPGKGPCWRCLADRMKWNRQVRSFLDRVSARCVSASPLGANALGRSGFSLAASEIGKAIASGFRTDLHQHIVSFDMLGSEVQRHFVATRPQCPVCGADAHRDPARTPIPVRLRAGGRIIVTSGGYRSMPPGETVSRYRKHVSPLTGVVSHLERIRSDQPLDASFIARHNFSPRPESVEALQAGLSGDSYGKGSTAEQGEASALMEAIERYCGIFQGDEIRLTRRFSDFPEGDAIDPEEIIHFSDAQYEASAGGCCSGGGDGAPRRFDPAAEMEWSPVWSLRDERFKYAPTGLLYFFHEAGCDSRYSADSNGCAAGNTIEEAILQGFLELVERDAYAIWWYNRLQVPQIDLDRLGDSYIRDLRAGFESMDREVWALDITNDIGIPTVVAVAWWKEDGAEFIEVAAGAHFDPRIATLRAMTELNQFLAIDRLKGGRPAPAEGEESGDPLPLRKHPFMKPKGKASFGRSPFKNFAKLDRREQVLACVKHMARKGFDFLVLDQTRPDVEVPVVRVIVPGLRHFYRRFGPGRLYDVPVALSFRKRPTRERDLNPLFPRT</sequence>
<dbReference type="InterPro" id="IPR022291">
    <property type="entry name" value="Bacteriocin_synth_cyclodeHase"/>
</dbReference>
<dbReference type="Pfam" id="PF02624">
    <property type="entry name" value="YcaO"/>
    <property type="match status" value="1"/>
</dbReference>
<dbReference type="Gene3D" id="3.30.160.660">
    <property type="match status" value="1"/>
</dbReference>
<dbReference type="RefSeq" id="WP_281801702.1">
    <property type="nucleotide sequence ID" value="NZ_BSEC01000001.1"/>
</dbReference>
<dbReference type="Gene3D" id="3.90.930.60">
    <property type="match status" value="1"/>
</dbReference>
<dbReference type="AlphaFoldDB" id="A0A9W6LRH5"/>
<dbReference type="Proteomes" id="UP001144323">
    <property type="component" value="Unassembled WGS sequence"/>
</dbReference>
<gene>
    <name evidence="2" type="ORF">LMG27198_14590</name>
</gene>
<dbReference type="EMBL" id="BSEC01000001">
    <property type="protein sequence ID" value="GLI92467.1"/>
    <property type="molecule type" value="Genomic_DNA"/>
</dbReference>
<keyword evidence="3" id="KW-1185">Reference proteome</keyword>
<dbReference type="Gene3D" id="3.40.50.720">
    <property type="entry name" value="NAD(P)-binding Rossmann-like Domain"/>
    <property type="match status" value="1"/>
</dbReference>
<protein>
    <recommendedName>
        <fullName evidence="1">YcaO domain-containing protein</fullName>
    </recommendedName>
</protein>
<dbReference type="Gene3D" id="3.30.1330.230">
    <property type="match status" value="2"/>
</dbReference>
<reference evidence="2" key="1">
    <citation type="journal article" date="2023" name="Int. J. Syst. Evol. Microbiol.">
        <title>Methylocystis iwaonis sp. nov., a type II methane-oxidizing bacterium from surface soil of a rice paddy field in Japan, and emended description of the genus Methylocystis (ex Whittenbury et al. 1970) Bowman et al. 1993.</title>
        <authorList>
            <person name="Kaise H."/>
            <person name="Sawadogo J.B."/>
            <person name="Alam M.S."/>
            <person name="Ueno C."/>
            <person name="Dianou D."/>
            <person name="Shinjo R."/>
            <person name="Asakawa S."/>
        </authorList>
    </citation>
    <scope>NUCLEOTIDE SEQUENCE</scope>
    <source>
        <strain evidence="2">LMG27198</strain>
    </source>
</reference>
<organism evidence="2 3">
    <name type="scientific">Methylocystis echinoides</name>
    <dbReference type="NCBI Taxonomy" id="29468"/>
    <lineage>
        <taxon>Bacteria</taxon>
        <taxon>Pseudomonadati</taxon>
        <taxon>Pseudomonadota</taxon>
        <taxon>Alphaproteobacteria</taxon>
        <taxon>Hyphomicrobiales</taxon>
        <taxon>Methylocystaceae</taxon>
        <taxon>Methylocystis</taxon>
    </lineage>
</organism>
<dbReference type="InterPro" id="IPR003776">
    <property type="entry name" value="YcaO-like_dom"/>
</dbReference>
<evidence type="ECO:0000313" key="3">
    <source>
        <dbReference type="Proteomes" id="UP001144323"/>
    </source>
</evidence>
<dbReference type="NCBIfam" id="TIGR00702">
    <property type="entry name" value="YcaO-type kinase domain"/>
    <property type="match status" value="1"/>
</dbReference>
<dbReference type="Gene3D" id="3.30.40.250">
    <property type="match status" value="1"/>
</dbReference>
<comment type="caution">
    <text evidence="2">The sequence shown here is derived from an EMBL/GenBank/DDBJ whole genome shotgun (WGS) entry which is preliminary data.</text>
</comment>
<feature type="domain" description="YcaO" evidence="1">
    <location>
        <begin position="389"/>
        <end position="753"/>
    </location>
</feature>
<proteinExistence type="predicted"/>
<evidence type="ECO:0000313" key="2">
    <source>
        <dbReference type="EMBL" id="GLI92467.1"/>
    </source>
</evidence>
<dbReference type="NCBIfam" id="TIGR03882">
    <property type="entry name" value="cyclo_dehyd_2"/>
    <property type="match status" value="1"/>
</dbReference>
<dbReference type="NCBIfam" id="TIGR03604">
    <property type="entry name" value="TOMM_cyclo_SagD"/>
    <property type="match status" value="1"/>
</dbReference>
<dbReference type="PROSITE" id="PS51664">
    <property type="entry name" value="YCAO"/>
    <property type="match status" value="1"/>
</dbReference>
<dbReference type="PANTHER" id="PTHR37809:SF1">
    <property type="entry name" value="RIBOSOMAL PROTEIN S12 METHYLTHIOTRANSFERASE ACCESSORY FACTOR YCAO"/>
    <property type="match status" value="1"/>
</dbReference>
<dbReference type="InterPro" id="IPR027624">
    <property type="entry name" value="TOMM_cyclo_SagD"/>
</dbReference>
<accession>A0A9W6LRH5</accession>
<dbReference type="PANTHER" id="PTHR37809">
    <property type="entry name" value="RIBOSOMAL PROTEIN S12 METHYLTHIOTRANSFERASE ACCESSORY FACTOR YCAO"/>
    <property type="match status" value="1"/>
</dbReference>
<evidence type="ECO:0000259" key="1">
    <source>
        <dbReference type="PROSITE" id="PS51664"/>
    </source>
</evidence>